<sequence length="861" mass="98527">MRIMKYISLPSKETEHDPRITSVNEAGELADPQWNNSADSPGSDNIRFDNTEDERETMLNKERGEEDTVVDMDESLDALDYGKEKRDRSILPCLCIAGVFILAWIVSAIIYGFYKTGASSAENLANRIQFDDLYNKSFYPEFKDLIWNMADGEDGTFVYRDHHDNIILERISDRKKETLVKGTDIIDHDGTPIFYSDFSISPDSNYVLLSINKTKQWRYSHFSNYLIFNITSKSIFHLTKPIDDDHQAVLSYAQWSPVGHTVAFIKDNDVYISVDLVDERRITFDGSAVVFNGMPDWIYEEEVLKADNAIWWSGDGKRLAYLRLNESEVPEYRFPMYMTGFEVAPYPREVVLRYPEPGYPNPIVTLHVYDLETPLRSQSGFIRFEDDLPDDDKLITEVMWAGNEKILVRVMNRVQDIARVVLVDTNTRMGVTVREENADKMDGGWYEINKSWVYIKKTGSLEQDAYVDVVVNKGYDHLALFSPIGSNTPKFLTSGNWEVDGSALAVDYDRELIYFISTEKSSTERHIYSVTWDGKYITPITDISSEGYYSASFSPGAQYYNLLYEGPGVPWQKVLKIGDKDFGMVLTENNELKEIMNSLELPTKKHLTIEINGTAFNAIEIRPPGMDDSGKEKYPVLFNIYGGPASQLVNTKFTMNWHTFLASSDRLKYITVLVDTRGTGFQGRSYRCIVRGRLGEIESEDIINAGRYWANLPYVDSNRMAIWGWSFGGFLTTKVIESDSGVFQVGMAVAPVTDWRFYDSIYTERYMKMPSQNPKGYENSAITNMTGFEHAKFLVVHGTGDDNVHFQNTANLIDRLTLASVHNYRVQFFTDSNHNIAKHNANRELYYLLTEYLWQSFGTGG</sequence>
<dbReference type="FunFam" id="3.40.50.1820:FF:000003">
    <property type="entry name" value="Dipeptidyl peptidase 4"/>
    <property type="match status" value="1"/>
</dbReference>
<keyword evidence="5 13" id="KW-0812">Transmembrane</keyword>
<dbReference type="PROSITE" id="PS00708">
    <property type="entry name" value="PRO_ENDOPEP_SER"/>
    <property type="match status" value="1"/>
</dbReference>
<evidence type="ECO:0000256" key="4">
    <source>
        <dbReference type="ARBA" id="ARBA00022670"/>
    </source>
</evidence>
<keyword evidence="7" id="KW-0720">Serine protease</keyword>
<evidence type="ECO:0000313" key="16">
    <source>
        <dbReference type="EMBL" id="CAG8512417.1"/>
    </source>
</evidence>
<feature type="transmembrane region" description="Helical" evidence="13">
    <location>
        <begin position="90"/>
        <end position="114"/>
    </location>
</feature>
<evidence type="ECO:0000256" key="5">
    <source>
        <dbReference type="ARBA" id="ARBA00022692"/>
    </source>
</evidence>
<dbReference type="GO" id="GO:0004177">
    <property type="term" value="F:aminopeptidase activity"/>
    <property type="evidence" value="ECO:0007669"/>
    <property type="project" value="UniProtKB-KW"/>
</dbReference>
<gene>
    <name evidence="16" type="ORF">FCALED_LOCUS4267</name>
</gene>
<name>A0A9N9A019_9GLOM</name>
<dbReference type="GO" id="GO:0006508">
    <property type="term" value="P:proteolysis"/>
    <property type="evidence" value="ECO:0007669"/>
    <property type="project" value="UniProtKB-KW"/>
</dbReference>
<dbReference type="PANTHER" id="PTHR11731:SF200">
    <property type="entry name" value="DIPEPTIDYL PEPTIDASE 10, ISOFORM B"/>
    <property type="match status" value="1"/>
</dbReference>
<evidence type="ECO:0000256" key="11">
    <source>
        <dbReference type="ARBA" id="ARBA00023180"/>
    </source>
</evidence>
<comment type="caution">
    <text evidence="16">The sequence shown here is derived from an EMBL/GenBank/DDBJ whole genome shotgun (WGS) entry which is preliminary data.</text>
</comment>
<dbReference type="Gene3D" id="3.40.50.1820">
    <property type="entry name" value="alpha/beta hydrolase"/>
    <property type="match status" value="1"/>
</dbReference>
<evidence type="ECO:0000259" key="15">
    <source>
        <dbReference type="Pfam" id="PF00930"/>
    </source>
</evidence>
<dbReference type="EMBL" id="CAJVPQ010000814">
    <property type="protein sequence ID" value="CAG8512417.1"/>
    <property type="molecule type" value="Genomic_DNA"/>
</dbReference>
<evidence type="ECO:0000256" key="13">
    <source>
        <dbReference type="SAM" id="Phobius"/>
    </source>
</evidence>
<evidence type="ECO:0000256" key="9">
    <source>
        <dbReference type="ARBA" id="ARBA00022989"/>
    </source>
</evidence>
<keyword evidence="17" id="KW-1185">Reference proteome</keyword>
<keyword evidence="8" id="KW-0735">Signal-anchor</keyword>
<organism evidence="16 17">
    <name type="scientific">Funneliformis caledonium</name>
    <dbReference type="NCBI Taxonomy" id="1117310"/>
    <lineage>
        <taxon>Eukaryota</taxon>
        <taxon>Fungi</taxon>
        <taxon>Fungi incertae sedis</taxon>
        <taxon>Mucoromycota</taxon>
        <taxon>Glomeromycotina</taxon>
        <taxon>Glomeromycetes</taxon>
        <taxon>Glomerales</taxon>
        <taxon>Glomeraceae</taxon>
        <taxon>Funneliformis</taxon>
    </lineage>
</organism>
<dbReference type="Pfam" id="PF00326">
    <property type="entry name" value="Peptidase_S9"/>
    <property type="match status" value="1"/>
</dbReference>
<dbReference type="GO" id="GO:0005886">
    <property type="term" value="C:plasma membrane"/>
    <property type="evidence" value="ECO:0007669"/>
    <property type="project" value="TreeGrafter"/>
</dbReference>
<keyword evidence="6" id="KW-0378">Hydrolase</keyword>
<keyword evidence="4" id="KW-0645">Protease</keyword>
<keyword evidence="10 13" id="KW-0472">Membrane</keyword>
<evidence type="ECO:0000256" key="6">
    <source>
        <dbReference type="ARBA" id="ARBA00022801"/>
    </source>
</evidence>
<dbReference type="OrthoDB" id="16520at2759"/>
<keyword evidence="3" id="KW-0031">Aminopeptidase</keyword>
<proteinExistence type="inferred from homology"/>
<feature type="domain" description="Dipeptidylpeptidase IV N-terminal" evidence="15">
    <location>
        <begin position="201"/>
        <end position="571"/>
    </location>
</feature>
<dbReference type="GO" id="GO:0005774">
    <property type="term" value="C:vacuolar membrane"/>
    <property type="evidence" value="ECO:0007669"/>
    <property type="project" value="UniProtKB-SubCell"/>
</dbReference>
<feature type="region of interest" description="Disordered" evidence="12">
    <location>
        <begin position="14"/>
        <end position="52"/>
    </location>
</feature>
<dbReference type="AlphaFoldDB" id="A0A9N9A019"/>
<evidence type="ECO:0000313" key="17">
    <source>
        <dbReference type="Proteomes" id="UP000789570"/>
    </source>
</evidence>
<evidence type="ECO:0000259" key="14">
    <source>
        <dbReference type="Pfam" id="PF00326"/>
    </source>
</evidence>
<dbReference type="InterPro" id="IPR029058">
    <property type="entry name" value="AB_hydrolase_fold"/>
</dbReference>
<evidence type="ECO:0000256" key="12">
    <source>
        <dbReference type="SAM" id="MobiDB-lite"/>
    </source>
</evidence>
<evidence type="ECO:0000256" key="8">
    <source>
        <dbReference type="ARBA" id="ARBA00022968"/>
    </source>
</evidence>
<evidence type="ECO:0000256" key="1">
    <source>
        <dbReference type="ARBA" id="ARBA00004576"/>
    </source>
</evidence>
<evidence type="ECO:0000256" key="3">
    <source>
        <dbReference type="ARBA" id="ARBA00022438"/>
    </source>
</evidence>
<protein>
    <submittedName>
        <fullName evidence="16">9383_t:CDS:1</fullName>
    </submittedName>
</protein>
<dbReference type="Gene3D" id="2.140.10.30">
    <property type="entry name" value="Dipeptidylpeptidase IV, N-terminal domain"/>
    <property type="match status" value="1"/>
</dbReference>
<dbReference type="GO" id="GO:0004252">
    <property type="term" value="F:serine-type endopeptidase activity"/>
    <property type="evidence" value="ECO:0007669"/>
    <property type="project" value="InterPro"/>
</dbReference>
<reference evidence="16" key="1">
    <citation type="submission" date="2021-06" db="EMBL/GenBank/DDBJ databases">
        <authorList>
            <person name="Kallberg Y."/>
            <person name="Tangrot J."/>
            <person name="Rosling A."/>
        </authorList>
    </citation>
    <scope>NUCLEOTIDE SEQUENCE</scope>
    <source>
        <strain evidence="16">UK204</strain>
    </source>
</reference>
<dbReference type="GO" id="GO:0008239">
    <property type="term" value="F:dipeptidyl-peptidase activity"/>
    <property type="evidence" value="ECO:0007669"/>
    <property type="project" value="TreeGrafter"/>
</dbReference>
<dbReference type="InterPro" id="IPR050278">
    <property type="entry name" value="Serine_Prot_S9B/DPPIV"/>
</dbReference>
<dbReference type="Pfam" id="PF00930">
    <property type="entry name" value="DPPIV_N"/>
    <property type="match status" value="1"/>
</dbReference>
<comment type="subcellular location">
    <subcellularLocation>
        <location evidence="1">Vacuole membrane</location>
        <topology evidence="1">Single-pass type II membrane protein</topology>
    </subcellularLocation>
</comment>
<comment type="similarity">
    <text evidence="2">Belongs to the peptidase S9B family.</text>
</comment>
<dbReference type="Proteomes" id="UP000789570">
    <property type="component" value="Unassembled WGS sequence"/>
</dbReference>
<evidence type="ECO:0000256" key="7">
    <source>
        <dbReference type="ARBA" id="ARBA00022825"/>
    </source>
</evidence>
<dbReference type="InterPro" id="IPR002471">
    <property type="entry name" value="Pept_S9_AS"/>
</dbReference>
<keyword evidence="9 13" id="KW-1133">Transmembrane helix</keyword>
<accession>A0A9N9A019</accession>
<dbReference type="SUPFAM" id="SSF82171">
    <property type="entry name" value="DPP6 N-terminal domain-like"/>
    <property type="match status" value="1"/>
</dbReference>
<evidence type="ECO:0000256" key="10">
    <source>
        <dbReference type="ARBA" id="ARBA00023136"/>
    </source>
</evidence>
<dbReference type="InterPro" id="IPR001375">
    <property type="entry name" value="Peptidase_S9_cat"/>
</dbReference>
<dbReference type="PANTHER" id="PTHR11731">
    <property type="entry name" value="PROTEASE FAMILY S9B,C DIPEPTIDYL-PEPTIDASE IV-RELATED"/>
    <property type="match status" value="1"/>
</dbReference>
<dbReference type="InterPro" id="IPR002469">
    <property type="entry name" value="Peptidase_S9B_N"/>
</dbReference>
<evidence type="ECO:0000256" key="2">
    <source>
        <dbReference type="ARBA" id="ARBA00006150"/>
    </source>
</evidence>
<dbReference type="SUPFAM" id="SSF53474">
    <property type="entry name" value="alpha/beta-Hydrolases"/>
    <property type="match status" value="1"/>
</dbReference>
<feature type="compositionally biased region" description="Polar residues" evidence="12">
    <location>
        <begin position="33"/>
        <end position="43"/>
    </location>
</feature>
<keyword evidence="11" id="KW-0325">Glycoprotein</keyword>
<feature type="domain" description="Peptidase S9 prolyl oligopeptidase catalytic" evidence="14">
    <location>
        <begin position="667"/>
        <end position="858"/>
    </location>
</feature>